<keyword evidence="1" id="KW-0479">Metal-binding</keyword>
<evidence type="ECO:0000256" key="1">
    <source>
        <dbReference type="ARBA" id="ARBA00022723"/>
    </source>
</evidence>
<protein>
    <submittedName>
        <fullName evidence="6">Chord-domain-containing protein</fullName>
    </submittedName>
</protein>
<organism evidence="6 7">
    <name type="scientific">Dioszegia hungarica</name>
    <dbReference type="NCBI Taxonomy" id="4972"/>
    <lineage>
        <taxon>Eukaryota</taxon>
        <taxon>Fungi</taxon>
        <taxon>Dikarya</taxon>
        <taxon>Basidiomycota</taxon>
        <taxon>Agaricomycotina</taxon>
        <taxon>Tremellomycetes</taxon>
        <taxon>Tremellales</taxon>
        <taxon>Bulleribasidiaceae</taxon>
        <taxon>Dioszegia</taxon>
    </lineage>
</organism>
<name>A0AA38H174_9TREE</name>
<dbReference type="EMBL" id="JAKWFO010000014">
    <property type="protein sequence ID" value="KAI9632627.1"/>
    <property type="molecule type" value="Genomic_DNA"/>
</dbReference>
<dbReference type="InterPro" id="IPR008978">
    <property type="entry name" value="HSP20-like_chaperone"/>
</dbReference>
<evidence type="ECO:0000259" key="4">
    <source>
        <dbReference type="PROSITE" id="PS51203"/>
    </source>
</evidence>
<dbReference type="Pfam" id="PF04968">
    <property type="entry name" value="CHORD"/>
    <property type="match status" value="2"/>
</dbReference>
<feature type="domain" description="CHORD" evidence="5">
    <location>
        <begin position="4"/>
        <end position="66"/>
    </location>
</feature>
<reference evidence="6" key="1">
    <citation type="journal article" date="2022" name="G3 (Bethesda)">
        <title>High quality genome of the basidiomycete yeast Dioszegia hungarica PDD-24b-2 isolated from cloud water.</title>
        <authorList>
            <person name="Jarrige D."/>
            <person name="Haridas S."/>
            <person name="Bleykasten-Grosshans C."/>
            <person name="Joly M."/>
            <person name="Nadalig T."/>
            <person name="Sancelme M."/>
            <person name="Vuilleumier S."/>
            <person name="Grigoriev I.V."/>
            <person name="Amato P."/>
            <person name="Bringel F."/>
        </authorList>
    </citation>
    <scope>NUCLEOTIDE SEQUENCE</scope>
    <source>
        <strain evidence="6">PDD-24b-2</strain>
    </source>
</reference>
<dbReference type="AlphaFoldDB" id="A0AA38H174"/>
<dbReference type="Gene3D" id="2.60.40.790">
    <property type="match status" value="1"/>
</dbReference>
<evidence type="ECO:0000259" key="5">
    <source>
        <dbReference type="PROSITE" id="PS51401"/>
    </source>
</evidence>
<keyword evidence="2" id="KW-0677">Repeat</keyword>
<dbReference type="GO" id="GO:0046872">
    <property type="term" value="F:metal ion binding"/>
    <property type="evidence" value="ECO:0007669"/>
    <property type="project" value="UniProtKB-KW"/>
</dbReference>
<dbReference type="Pfam" id="PF04969">
    <property type="entry name" value="CS"/>
    <property type="match status" value="1"/>
</dbReference>
<evidence type="ECO:0000256" key="2">
    <source>
        <dbReference type="ARBA" id="ARBA00022737"/>
    </source>
</evidence>
<dbReference type="InterPro" id="IPR007051">
    <property type="entry name" value="CHORD_dom"/>
</dbReference>
<comment type="caution">
    <text evidence="6">The sequence shown here is derived from an EMBL/GenBank/DDBJ whole genome shotgun (WGS) entry which is preliminary data.</text>
</comment>
<evidence type="ECO:0000313" key="7">
    <source>
        <dbReference type="Proteomes" id="UP001164286"/>
    </source>
</evidence>
<dbReference type="PROSITE" id="PS51401">
    <property type="entry name" value="CHORD"/>
    <property type="match status" value="2"/>
</dbReference>
<dbReference type="Gene3D" id="4.10.1130.20">
    <property type="match status" value="2"/>
</dbReference>
<feature type="domain" description="CHORD" evidence="5">
    <location>
        <begin position="152"/>
        <end position="216"/>
    </location>
</feature>
<dbReference type="RefSeq" id="XP_052942404.1">
    <property type="nucleotide sequence ID" value="XM_053086241.1"/>
</dbReference>
<dbReference type="CDD" id="cd06466">
    <property type="entry name" value="p23_CS_SGT1_like"/>
    <property type="match status" value="1"/>
</dbReference>
<dbReference type="GeneID" id="77725442"/>
<accession>A0AA38H174</accession>
<gene>
    <name evidence="6" type="ORF">MKK02DRAFT_20328</name>
</gene>
<dbReference type="SUPFAM" id="SSF49764">
    <property type="entry name" value="HSP20-like chaperones"/>
    <property type="match status" value="1"/>
</dbReference>
<dbReference type="Proteomes" id="UP001164286">
    <property type="component" value="Unassembled WGS sequence"/>
</dbReference>
<sequence length="360" mass="38839">MPKCTRQGCQQEYAESENSEGSCSYHPGGPVFHEGLKSWSCCKDISKPVLEFDQFMAIPPCTKGTHTSVKIAQPAPTSDVPHTAPNSYINEAGAEVYGSAPPMSAVVDSSPSPSFPASSVPAVTKTSAPPKPGAAVVEEDDLTVPVPEGAKCKRLTCGKEWEGEDRSRGDGEAARCRHHPQGAIFHEGSKGYLCCKRRVLEFDEFLKIEGCTVGNHLFVGTKKDEDQEEIINCRIDHYQTPLTVHVSAFAKSADKFKSSVTFRSQELILDLYLPANKRVNKTLTLYGPISPEECTYRILGSKVEIVLKKPGAASWPLLELPAAGAELPKGYALTFGVSGRTGTVGGKEIVLAQEEVAKRG</sequence>
<dbReference type="PROSITE" id="PS51203">
    <property type="entry name" value="CS"/>
    <property type="match status" value="1"/>
</dbReference>
<dbReference type="InterPro" id="IPR039790">
    <property type="entry name" value="CHRD1"/>
</dbReference>
<proteinExistence type="predicted"/>
<keyword evidence="7" id="KW-1185">Reference proteome</keyword>
<feature type="domain" description="CS" evidence="4">
    <location>
        <begin position="230"/>
        <end position="319"/>
    </location>
</feature>
<dbReference type="PANTHER" id="PTHR46983:SF3">
    <property type="entry name" value="CHPADIPLOID STATE MAINTENANCE PROTEIN CHPA"/>
    <property type="match status" value="1"/>
</dbReference>
<evidence type="ECO:0000256" key="3">
    <source>
        <dbReference type="ARBA" id="ARBA00022833"/>
    </source>
</evidence>
<evidence type="ECO:0000313" key="6">
    <source>
        <dbReference type="EMBL" id="KAI9632627.1"/>
    </source>
</evidence>
<dbReference type="InterPro" id="IPR007052">
    <property type="entry name" value="CS_dom"/>
</dbReference>
<keyword evidence="3" id="KW-0862">Zinc</keyword>
<dbReference type="PANTHER" id="PTHR46983">
    <property type="entry name" value="CYSTEINE AND HISTIDINE-RICH DOMAIN-CONTAINING PROTEIN 1"/>
    <property type="match status" value="1"/>
</dbReference>